<feature type="coiled-coil region" evidence="1">
    <location>
        <begin position="61"/>
        <end position="157"/>
    </location>
</feature>
<dbReference type="GO" id="GO:0051880">
    <property type="term" value="F:G-quadruplex DNA binding"/>
    <property type="evidence" value="ECO:0007669"/>
    <property type="project" value="TreeGrafter"/>
</dbReference>
<gene>
    <name evidence="3" type="ORF">BDA99DRAFT_259122</name>
</gene>
<feature type="region of interest" description="Disordered" evidence="2">
    <location>
        <begin position="297"/>
        <end position="317"/>
    </location>
</feature>
<reference evidence="3" key="1">
    <citation type="journal article" date="2022" name="IScience">
        <title>Evolution of zygomycete secretomes and the origins of terrestrial fungal ecologies.</title>
        <authorList>
            <person name="Chang Y."/>
            <person name="Wang Y."/>
            <person name="Mondo S."/>
            <person name="Ahrendt S."/>
            <person name="Andreopoulos W."/>
            <person name="Barry K."/>
            <person name="Beard J."/>
            <person name="Benny G.L."/>
            <person name="Blankenship S."/>
            <person name="Bonito G."/>
            <person name="Cuomo C."/>
            <person name="Desiro A."/>
            <person name="Gervers K.A."/>
            <person name="Hundley H."/>
            <person name="Kuo A."/>
            <person name="LaButti K."/>
            <person name="Lang B.F."/>
            <person name="Lipzen A."/>
            <person name="O'Donnell K."/>
            <person name="Pangilinan J."/>
            <person name="Reynolds N."/>
            <person name="Sandor L."/>
            <person name="Smith M.E."/>
            <person name="Tsang A."/>
            <person name="Grigoriev I.V."/>
            <person name="Stajich J.E."/>
            <person name="Spatafora J.W."/>
        </authorList>
    </citation>
    <scope>NUCLEOTIDE SEQUENCE</scope>
    <source>
        <strain evidence="3">RSA 2281</strain>
    </source>
</reference>
<comment type="caution">
    <text evidence="3">The sequence shown here is derived from an EMBL/GenBank/DDBJ whole genome shotgun (WGS) entry which is preliminary data.</text>
</comment>
<dbReference type="GO" id="GO:0000794">
    <property type="term" value="C:condensed nuclear chromosome"/>
    <property type="evidence" value="ECO:0007669"/>
    <property type="project" value="TreeGrafter"/>
</dbReference>
<dbReference type="GO" id="GO:0043047">
    <property type="term" value="F:single-stranded telomeric DNA binding"/>
    <property type="evidence" value="ECO:0007669"/>
    <property type="project" value="TreeGrafter"/>
</dbReference>
<sequence>MDTQLPQHLGVSKAILDNVVFCHQEESNWPLSEPAVLKKKLDEIFASTRYTKALATIKDNRKELTQENKVETVALAALKNDTEKARKITRVLSDLKTRVEAKKEEASQIDQELDETTHQINTLLEKYREAEAIESQIRQLMHEEKVARDNMAEVEKDLAERTESDDQLRELLATISVQARTDEETRQDLEFEAKRTDRQLNTAREAISSKLTTMGRLEAAAEVNERLKKERTTLLQQANDELGLSSAASTFTIEDDPTPAIQAIKDLVRARETTLQKVKDETRKQQSNLTSQLQTLKSERAGLEESKRNGKRQVQQSRITNRELNEQLADIRTTQIDLDLANEKLSREEKSLEEVQKRLDSGDLNAKLAQKDKELRQVDDQVASVNDEMSRLNRQGDTRTKLSLKRSDLENKRTASRSLLTENNTELRSRLGHEPSVDSLEQDLANVLTEKTAQLQKLQEEKDRGNRELSGIEARLSVAKNSLAEKQKQASEFPLLLRCRKF</sequence>
<dbReference type="GO" id="GO:0000722">
    <property type="term" value="P:telomere maintenance via recombination"/>
    <property type="evidence" value="ECO:0007669"/>
    <property type="project" value="TreeGrafter"/>
</dbReference>
<dbReference type="GO" id="GO:0006302">
    <property type="term" value="P:double-strand break repair"/>
    <property type="evidence" value="ECO:0007669"/>
    <property type="project" value="TreeGrafter"/>
</dbReference>
<dbReference type="GO" id="GO:0003691">
    <property type="term" value="F:double-stranded telomeric DNA binding"/>
    <property type="evidence" value="ECO:0007669"/>
    <property type="project" value="TreeGrafter"/>
</dbReference>
<dbReference type="GO" id="GO:0007004">
    <property type="term" value="P:telomere maintenance via telomerase"/>
    <property type="evidence" value="ECO:0007669"/>
    <property type="project" value="TreeGrafter"/>
</dbReference>
<organism evidence="3 4">
    <name type="scientific">Phascolomyces articulosus</name>
    <dbReference type="NCBI Taxonomy" id="60185"/>
    <lineage>
        <taxon>Eukaryota</taxon>
        <taxon>Fungi</taxon>
        <taxon>Fungi incertae sedis</taxon>
        <taxon>Mucoromycota</taxon>
        <taxon>Mucoromycotina</taxon>
        <taxon>Mucoromycetes</taxon>
        <taxon>Mucorales</taxon>
        <taxon>Lichtheimiaceae</taxon>
        <taxon>Phascolomyces</taxon>
    </lineage>
</organism>
<evidence type="ECO:0000313" key="4">
    <source>
        <dbReference type="Proteomes" id="UP001209540"/>
    </source>
</evidence>
<keyword evidence="1" id="KW-0175">Coiled coil</keyword>
<proteinExistence type="predicted"/>
<feature type="coiled-coil region" evidence="1">
    <location>
        <begin position="186"/>
        <end position="237"/>
    </location>
</feature>
<reference evidence="3" key="2">
    <citation type="submission" date="2023-02" db="EMBL/GenBank/DDBJ databases">
        <authorList>
            <consortium name="DOE Joint Genome Institute"/>
            <person name="Mondo S.J."/>
            <person name="Chang Y."/>
            <person name="Wang Y."/>
            <person name="Ahrendt S."/>
            <person name="Andreopoulos W."/>
            <person name="Barry K."/>
            <person name="Beard J."/>
            <person name="Benny G.L."/>
            <person name="Blankenship S."/>
            <person name="Bonito G."/>
            <person name="Cuomo C."/>
            <person name="Desiro A."/>
            <person name="Gervers K.A."/>
            <person name="Hundley H."/>
            <person name="Kuo A."/>
            <person name="LaButti K."/>
            <person name="Lang B.F."/>
            <person name="Lipzen A."/>
            <person name="O'Donnell K."/>
            <person name="Pangilinan J."/>
            <person name="Reynolds N."/>
            <person name="Sandor L."/>
            <person name="Smith M.W."/>
            <person name="Tsang A."/>
            <person name="Grigoriev I.V."/>
            <person name="Stajich J.E."/>
            <person name="Spatafora J.W."/>
        </authorList>
    </citation>
    <scope>NUCLEOTIDE SEQUENCE</scope>
    <source>
        <strain evidence="3">RSA 2281</strain>
    </source>
</reference>
<dbReference type="AlphaFoldDB" id="A0AAD5JNC9"/>
<dbReference type="PANTHER" id="PTHR18867">
    <property type="entry name" value="RAD50"/>
    <property type="match status" value="1"/>
</dbReference>
<protein>
    <submittedName>
        <fullName evidence="3">Uncharacterized protein</fullName>
    </submittedName>
</protein>
<evidence type="ECO:0000256" key="2">
    <source>
        <dbReference type="SAM" id="MobiDB-lite"/>
    </source>
</evidence>
<feature type="compositionally biased region" description="Basic and acidic residues" evidence="2">
    <location>
        <begin position="297"/>
        <end position="308"/>
    </location>
</feature>
<dbReference type="Proteomes" id="UP001209540">
    <property type="component" value="Unassembled WGS sequence"/>
</dbReference>
<keyword evidence="4" id="KW-1185">Reference proteome</keyword>
<evidence type="ECO:0000256" key="1">
    <source>
        <dbReference type="SAM" id="Coils"/>
    </source>
</evidence>
<dbReference type="EMBL" id="JAIXMP010000044">
    <property type="protein sequence ID" value="KAI9246882.1"/>
    <property type="molecule type" value="Genomic_DNA"/>
</dbReference>
<feature type="coiled-coil region" evidence="1">
    <location>
        <begin position="338"/>
        <end position="395"/>
    </location>
</feature>
<dbReference type="PANTHER" id="PTHR18867:SF12">
    <property type="entry name" value="DNA REPAIR PROTEIN RAD50"/>
    <property type="match status" value="1"/>
</dbReference>
<dbReference type="GO" id="GO:0070192">
    <property type="term" value="P:chromosome organization involved in meiotic cell cycle"/>
    <property type="evidence" value="ECO:0007669"/>
    <property type="project" value="TreeGrafter"/>
</dbReference>
<name>A0AAD5JNC9_9FUNG</name>
<feature type="coiled-coil region" evidence="1">
    <location>
        <begin position="441"/>
        <end position="489"/>
    </location>
</feature>
<dbReference type="GO" id="GO:0030870">
    <property type="term" value="C:Mre11 complex"/>
    <property type="evidence" value="ECO:0007669"/>
    <property type="project" value="TreeGrafter"/>
</dbReference>
<evidence type="ECO:0000313" key="3">
    <source>
        <dbReference type="EMBL" id="KAI9246882.1"/>
    </source>
</evidence>
<accession>A0AAD5JNC9</accession>